<feature type="domain" description="NAD/GMP synthase" evidence="2">
    <location>
        <begin position="5"/>
        <end position="84"/>
    </location>
</feature>
<evidence type="ECO:0000313" key="3">
    <source>
        <dbReference type="EMBL" id="HIQ96241.1"/>
    </source>
</evidence>
<proteinExistence type="predicted"/>
<evidence type="ECO:0000256" key="1">
    <source>
        <dbReference type="PIRSR" id="PIRSR006661-1"/>
    </source>
</evidence>
<keyword evidence="3" id="KW-0808">Transferase</keyword>
<dbReference type="InterPro" id="IPR022310">
    <property type="entry name" value="NAD/GMP_synthase"/>
</dbReference>
<organism evidence="3 4">
    <name type="scientific">Candidatus Limivivens merdigallinarum</name>
    <dbReference type="NCBI Taxonomy" id="2840859"/>
    <lineage>
        <taxon>Bacteria</taxon>
        <taxon>Bacillati</taxon>
        <taxon>Bacillota</taxon>
        <taxon>Clostridia</taxon>
        <taxon>Lachnospirales</taxon>
        <taxon>Lachnospiraceae</taxon>
        <taxon>Lachnospiraceae incertae sedis</taxon>
        <taxon>Candidatus Limivivens</taxon>
    </lineage>
</organism>
<dbReference type="NCBIfam" id="TIGR00268">
    <property type="entry name" value="ATP-dependent sacrificial sulfur transferase LarE"/>
    <property type="match status" value="1"/>
</dbReference>
<reference evidence="3" key="1">
    <citation type="submission" date="2020-10" db="EMBL/GenBank/DDBJ databases">
        <authorList>
            <person name="Gilroy R."/>
        </authorList>
    </citation>
    <scope>NUCLEOTIDE SEQUENCE</scope>
    <source>
        <strain evidence="3">ChiSjej3B21-11622</strain>
    </source>
</reference>
<dbReference type="Gene3D" id="3.40.50.620">
    <property type="entry name" value="HUPs"/>
    <property type="match status" value="1"/>
</dbReference>
<protein>
    <submittedName>
        <fullName evidence="3">ATP-dependent sacrificial sulfur transferase LarE</fullName>
    </submittedName>
</protein>
<dbReference type="PANTHER" id="PTHR43169:SF2">
    <property type="entry name" value="NAD_GMP SYNTHASE DOMAIN-CONTAINING PROTEIN"/>
    <property type="match status" value="1"/>
</dbReference>
<dbReference type="PIRSF" id="PIRSF006661">
    <property type="entry name" value="PP-lp_UCP006661"/>
    <property type="match status" value="1"/>
</dbReference>
<feature type="active site" description="Nucleophile and sulfur donor" evidence="1">
    <location>
        <position position="178"/>
    </location>
</feature>
<dbReference type="InterPro" id="IPR052188">
    <property type="entry name" value="Ni-pincer_cofactor_biosynth"/>
</dbReference>
<dbReference type="GO" id="GO:0006163">
    <property type="term" value="P:purine nucleotide metabolic process"/>
    <property type="evidence" value="ECO:0007669"/>
    <property type="project" value="UniProtKB-ARBA"/>
</dbReference>
<gene>
    <name evidence="3" type="primary">larE</name>
    <name evidence="3" type="ORF">IAB26_06735</name>
</gene>
<name>A0A9D0ZVH3_9FIRM</name>
<sequence length="267" mass="30423">MEEKRRRLRELLNEYAKEDVCLAFSGGIDSSLLLYLCQEAAVRNKRKLYAVTFDTVLHPPCDKETAERVAREAGAIHKIIVVDELKQQEIRHNPKNRCYLCKRILFGELKKMADEWKVGYILEGTNHDDLKEYRPGIQAVKELGILSPLAEAGMSKEEVRAYARELGITVADRPSTPCLATRLPYGDEIDVGLLERIGKAEEGLRALGFLNVRVRVHKTLLRLEVDCRDFKMLLDRKEEVLPILKEVGVPYLTLDLEGFRSGSMDLV</sequence>
<dbReference type="AlphaFoldDB" id="A0A9D0ZVH3"/>
<dbReference type="Pfam" id="PF02540">
    <property type="entry name" value="NAD_synthase"/>
    <property type="match status" value="1"/>
</dbReference>
<dbReference type="SUPFAM" id="SSF52402">
    <property type="entry name" value="Adenine nucleotide alpha hydrolases-like"/>
    <property type="match status" value="1"/>
</dbReference>
<dbReference type="CDD" id="cd01990">
    <property type="entry name" value="LarE-like"/>
    <property type="match status" value="1"/>
</dbReference>
<dbReference type="InterPro" id="IPR005232">
    <property type="entry name" value="LarE"/>
</dbReference>
<dbReference type="GO" id="GO:0016783">
    <property type="term" value="F:sulfurtransferase activity"/>
    <property type="evidence" value="ECO:0007669"/>
    <property type="project" value="InterPro"/>
</dbReference>
<comment type="caution">
    <text evidence="3">The sequence shown here is derived from an EMBL/GenBank/DDBJ whole genome shotgun (WGS) entry which is preliminary data.</text>
</comment>
<evidence type="ECO:0000313" key="4">
    <source>
        <dbReference type="Proteomes" id="UP000886886"/>
    </source>
</evidence>
<dbReference type="InterPro" id="IPR014729">
    <property type="entry name" value="Rossmann-like_a/b/a_fold"/>
</dbReference>
<dbReference type="Proteomes" id="UP000886886">
    <property type="component" value="Unassembled WGS sequence"/>
</dbReference>
<dbReference type="EMBL" id="DVFT01000098">
    <property type="protein sequence ID" value="HIQ96241.1"/>
    <property type="molecule type" value="Genomic_DNA"/>
</dbReference>
<evidence type="ECO:0000259" key="2">
    <source>
        <dbReference type="Pfam" id="PF02540"/>
    </source>
</evidence>
<dbReference type="PANTHER" id="PTHR43169">
    <property type="entry name" value="EXSB FAMILY PROTEIN"/>
    <property type="match status" value="1"/>
</dbReference>
<reference evidence="3" key="2">
    <citation type="journal article" date="2021" name="PeerJ">
        <title>Extensive microbial diversity within the chicken gut microbiome revealed by metagenomics and culture.</title>
        <authorList>
            <person name="Gilroy R."/>
            <person name="Ravi A."/>
            <person name="Getino M."/>
            <person name="Pursley I."/>
            <person name="Horton D.L."/>
            <person name="Alikhan N.F."/>
            <person name="Baker D."/>
            <person name="Gharbi K."/>
            <person name="Hall N."/>
            <person name="Watson M."/>
            <person name="Adriaenssens E.M."/>
            <person name="Foster-Nyarko E."/>
            <person name="Jarju S."/>
            <person name="Secka A."/>
            <person name="Antonio M."/>
            <person name="Oren A."/>
            <person name="Chaudhuri R.R."/>
            <person name="La Ragione R."/>
            <person name="Hildebrand F."/>
            <person name="Pallen M.J."/>
        </authorList>
    </citation>
    <scope>NUCLEOTIDE SEQUENCE</scope>
    <source>
        <strain evidence="3">ChiSjej3B21-11622</strain>
    </source>
</reference>
<accession>A0A9D0ZVH3</accession>